<protein>
    <recommendedName>
        <fullName evidence="2">YbjN domain-containing protein</fullName>
    </recommendedName>
</protein>
<dbReference type="InterPro" id="IPR019660">
    <property type="entry name" value="Put_sensory_transdc_reg_YbjN"/>
</dbReference>
<name>A0A3B0ZFY2_9ZZZZ</name>
<dbReference type="AlphaFoldDB" id="A0A3B0ZFY2"/>
<dbReference type="EMBL" id="UOFQ01000199">
    <property type="protein sequence ID" value="VAW90491.1"/>
    <property type="molecule type" value="Genomic_DNA"/>
</dbReference>
<dbReference type="Pfam" id="PF10722">
    <property type="entry name" value="YbjN"/>
    <property type="match status" value="1"/>
</dbReference>
<evidence type="ECO:0008006" key="2">
    <source>
        <dbReference type="Google" id="ProtNLM"/>
    </source>
</evidence>
<feature type="non-terminal residue" evidence="1">
    <location>
        <position position="1"/>
    </location>
</feature>
<reference evidence="1" key="1">
    <citation type="submission" date="2018-06" db="EMBL/GenBank/DDBJ databases">
        <authorList>
            <person name="Zhirakovskaya E."/>
        </authorList>
    </citation>
    <scope>NUCLEOTIDE SEQUENCE</scope>
</reference>
<evidence type="ECO:0000313" key="1">
    <source>
        <dbReference type="EMBL" id="VAW90491.1"/>
    </source>
</evidence>
<accession>A0A3B0ZFY2</accession>
<sequence length="109" mass="12130">YRLNIESDGQRWMTLIYPDEEHGICVVTSILPQSVPESRRVAVVMELAAPNYEMGLGSFDLDPQDGELRYRTGIDLGCGMDPIPVLEALISGHLQLFAEQHDWLAGLTS</sequence>
<gene>
    <name evidence="1" type="ORF">MNBD_GAMMA17-579</name>
</gene>
<organism evidence="1">
    <name type="scientific">hydrothermal vent metagenome</name>
    <dbReference type="NCBI Taxonomy" id="652676"/>
    <lineage>
        <taxon>unclassified sequences</taxon>
        <taxon>metagenomes</taxon>
        <taxon>ecological metagenomes</taxon>
    </lineage>
</organism>
<proteinExistence type="predicted"/>